<dbReference type="AlphaFoldDB" id="F9D1I7"/>
<dbReference type="SUPFAM" id="SSF52540">
    <property type="entry name" value="P-loop containing nucleoside triphosphate hydrolases"/>
    <property type="match status" value="1"/>
</dbReference>
<organism evidence="6 7">
    <name type="scientific">Prevotella dentalis (strain ATCC 49559 / DSM 3688 / JCM 13448 / NCTC 12043 / ES 2772)</name>
    <name type="common">Mitsuokella dentalis</name>
    <dbReference type="NCBI Taxonomy" id="908937"/>
    <lineage>
        <taxon>Bacteria</taxon>
        <taxon>Pseudomonadati</taxon>
        <taxon>Bacteroidota</taxon>
        <taxon>Bacteroidia</taxon>
        <taxon>Bacteroidales</taxon>
        <taxon>Prevotellaceae</taxon>
        <taxon>Prevotella</taxon>
    </lineage>
</organism>
<dbReference type="Proteomes" id="UP000007820">
    <property type="component" value="Unassembled WGS sequence"/>
</dbReference>
<dbReference type="GO" id="GO:0009360">
    <property type="term" value="C:DNA polymerase III complex"/>
    <property type="evidence" value="ECO:0007669"/>
    <property type="project" value="InterPro"/>
</dbReference>
<reference evidence="6 7" key="1">
    <citation type="submission" date="2011-04" db="EMBL/GenBank/DDBJ databases">
        <authorList>
            <person name="Muzny D."/>
            <person name="Qin X."/>
            <person name="Deng J."/>
            <person name="Jiang H."/>
            <person name="Liu Y."/>
            <person name="Qu J."/>
            <person name="Song X.-Z."/>
            <person name="Zhang L."/>
            <person name="Thornton R."/>
            <person name="Coyle M."/>
            <person name="Francisco L."/>
            <person name="Jackson L."/>
            <person name="Javaid M."/>
            <person name="Korchina V."/>
            <person name="Kovar C."/>
            <person name="Mata R."/>
            <person name="Mathew T."/>
            <person name="Ngo R."/>
            <person name="Nguyen L."/>
            <person name="Nguyen N."/>
            <person name="Okwuonu G."/>
            <person name="Ongeri F."/>
            <person name="Pham C."/>
            <person name="Simmons D."/>
            <person name="Wilczek-Boney K."/>
            <person name="Hale W."/>
            <person name="Jakkamsetti A."/>
            <person name="Pham P."/>
            <person name="Ruth R."/>
            <person name="San Lucas F."/>
            <person name="Warren J."/>
            <person name="Zhang J."/>
            <person name="Zhao Z."/>
            <person name="Zhou C."/>
            <person name="Zhu D."/>
            <person name="Lee S."/>
            <person name="Bess C."/>
            <person name="Blankenburg K."/>
            <person name="Forbes L."/>
            <person name="Fu Q."/>
            <person name="Gubbala S."/>
            <person name="Hirani K."/>
            <person name="Jayaseelan J.C."/>
            <person name="Lara F."/>
            <person name="Munidasa M."/>
            <person name="Palculict T."/>
            <person name="Patil S."/>
            <person name="Pu L.-L."/>
            <person name="Saada N."/>
            <person name="Tang L."/>
            <person name="Weissenberger G."/>
            <person name="Zhu Y."/>
            <person name="Hemphill L."/>
            <person name="Shang Y."/>
            <person name="Youmans B."/>
            <person name="Ayvaz T."/>
            <person name="Ross M."/>
            <person name="Santibanez J."/>
            <person name="Aqrawi P."/>
            <person name="Gross S."/>
            <person name="Joshi V."/>
            <person name="Fowler G."/>
            <person name="Nazareth L."/>
            <person name="Reid J."/>
            <person name="Worley K."/>
            <person name="Petrosino J."/>
            <person name="Highlander S."/>
            <person name="Gibbs R."/>
        </authorList>
    </citation>
    <scope>NUCLEOTIDE SEQUENCE [LARGE SCALE GENOMIC DNA]</scope>
    <source>
        <strain evidence="6 7">DSM 3688</strain>
    </source>
</reference>
<evidence type="ECO:0000313" key="6">
    <source>
        <dbReference type="EMBL" id="EGQ16235.1"/>
    </source>
</evidence>
<sequence length="379" mass="43120">MSKRGRFNGIILLSLHGNLLGAKVANCTEKQKIPLRIMPEKKTATTFDAIMHTLKAGNFSPIYILMGDESYYIDQISDYIQTHALSPDQQAFDQTVVFGADVNAAQLADLAMQYPMMAPRKVIIVKEAQGLRSFDRLEKYLEKPQPKTILVICYKNGTLNRRTKFVSMAERLGVVFESKKLREWELPAHIRAYLTKHQATIDDKSSSMIAEHIGADMNRLKSELDKLLLSLPDGDRRVTAELVERNIGVSKDFNAFELRHAIVNHHVFKANQIINYFDKNPKAGSIYAFLPLLFNYFQNLMIAFYAPNKADKQSVADYLELRSIWGVNDYMTGMRNYSGTKTLEILEKIREVDAKSKGLDNPNTSAGDLMKELIFFILH</sequence>
<dbReference type="eggNOG" id="COG1466">
    <property type="taxonomic scope" value="Bacteria"/>
</dbReference>
<proteinExistence type="predicted"/>
<comment type="caution">
    <text evidence="6">The sequence shown here is derived from an EMBL/GenBank/DDBJ whole genome shotgun (WGS) entry which is preliminary data.</text>
</comment>
<keyword evidence="3" id="KW-0235">DNA replication</keyword>
<dbReference type="Gene3D" id="3.40.50.300">
    <property type="entry name" value="P-loop containing nucleotide triphosphate hydrolases"/>
    <property type="match status" value="1"/>
</dbReference>
<dbReference type="Gene3D" id="1.10.8.60">
    <property type="match status" value="1"/>
</dbReference>
<feature type="domain" description="DNA polymerase III delta N-terminal" evidence="5">
    <location>
        <begin position="63"/>
        <end position="177"/>
    </location>
</feature>
<accession>F9D1I7</accession>
<dbReference type="InterPro" id="IPR005790">
    <property type="entry name" value="DNA_polIII_delta"/>
</dbReference>
<evidence type="ECO:0000313" key="7">
    <source>
        <dbReference type="Proteomes" id="UP000007820"/>
    </source>
</evidence>
<dbReference type="EMBL" id="AFPW01000009">
    <property type="protein sequence ID" value="EGQ16235.1"/>
    <property type="molecule type" value="Genomic_DNA"/>
</dbReference>
<dbReference type="PANTHER" id="PTHR34388:SF1">
    <property type="entry name" value="DNA POLYMERASE III SUBUNIT DELTA"/>
    <property type="match status" value="1"/>
</dbReference>
<dbReference type="InterPro" id="IPR010372">
    <property type="entry name" value="DNA_pol3_delta_N"/>
</dbReference>
<evidence type="ECO:0000256" key="3">
    <source>
        <dbReference type="ARBA" id="ARBA00022705"/>
    </source>
</evidence>
<keyword evidence="4" id="KW-0239">DNA-directed DNA polymerase</keyword>
<protein>
    <recommendedName>
        <fullName evidence="5">DNA polymerase III delta N-terminal domain-containing protein</fullName>
    </recommendedName>
</protein>
<dbReference type="GO" id="GO:0006261">
    <property type="term" value="P:DNA-templated DNA replication"/>
    <property type="evidence" value="ECO:0007669"/>
    <property type="project" value="TreeGrafter"/>
</dbReference>
<evidence type="ECO:0000256" key="2">
    <source>
        <dbReference type="ARBA" id="ARBA00022695"/>
    </source>
</evidence>
<dbReference type="GO" id="GO:0003887">
    <property type="term" value="F:DNA-directed DNA polymerase activity"/>
    <property type="evidence" value="ECO:0007669"/>
    <property type="project" value="UniProtKB-KW"/>
</dbReference>
<dbReference type="InterPro" id="IPR027417">
    <property type="entry name" value="P-loop_NTPase"/>
</dbReference>
<dbReference type="NCBIfam" id="TIGR01128">
    <property type="entry name" value="holA"/>
    <property type="match status" value="1"/>
</dbReference>
<gene>
    <name evidence="6" type="ORF">HMPREF9136_0715</name>
</gene>
<evidence type="ECO:0000256" key="4">
    <source>
        <dbReference type="ARBA" id="ARBA00022932"/>
    </source>
</evidence>
<name>F9D1I7_PREDD</name>
<evidence type="ECO:0000259" key="5">
    <source>
        <dbReference type="Pfam" id="PF06144"/>
    </source>
</evidence>
<keyword evidence="1" id="KW-0808">Transferase</keyword>
<evidence type="ECO:0000256" key="1">
    <source>
        <dbReference type="ARBA" id="ARBA00022679"/>
    </source>
</evidence>
<keyword evidence="2" id="KW-0548">Nucleotidyltransferase</keyword>
<dbReference type="PANTHER" id="PTHR34388">
    <property type="entry name" value="DNA POLYMERASE III SUBUNIT DELTA"/>
    <property type="match status" value="1"/>
</dbReference>
<dbReference type="STRING" id="908937.Prede_0856"/>
<dbReference type="GO" id="GO:0003677">
    <property type="term" value="F:DNA binding"/>
    <property type="evidence" value="ECO:0007669"/>
    <property type="project" value="InterPro"/>
</dbReference>
<dbReference type="Gene3D" id="1.20.272.10">
    <property type="match status" value="1"/>
</dbReference>
<dbReference type="Pfam" id="PF06144">
    <property type="entry name" value="DNA_pol3_delta"/>
    <property type="match status" value="1"/>
</dbReference>